<feature type="chain" id="PRO_5035483116" description="Clip domain-containing protein" evidence="6">
    <location>
        <begin position="21"/>
        <end position="121"/>
    </location>
</feature>
<dbReference type="Proteomes" id="UP000801492">
    <property type="component" value="Unassembled WGS sequence"/>
</dbReference>
<evidence type="ECO:0000256" key="5">
    <source>
        <dbReference type="ARBA" id="ARBA00023157"/>
    </source>
</evidence>
<keyword evidence="9" id="KW-1185">Reference proteome</keyword>
<organism evidence="8 9">
    <name type="scientific">Ignelater luminosus</name>
    <name type="common">Cucubano</name>
    <name type="synonym">Pyrophorus luminosus</name>
    <dbReference type="NCBI Taxonomy" id="2038154"/>
    <lineage>
        <taxon>Eukaryota</taxon>
        <taxon>Metazoa</taxon>
        <taxon>Ecdysozoa</taxon>
        <taxon>Arthropoda</taxon>
        <taxon>Hexapoda</taxon>
        <taxon>Insecta</taxon>
        <taxon>Pterygota</taxon>
        <taxon>Neoptera</taxon>
        <taxon>Endopterygota</taxon>
        <taxon>Coleoptera</taxon>
        <taxon>Polyphaga</taxon>
        <taxon>Elateriformia</taxon>
        <taxon>Elateroidea</taxon>
        <taxon>Elateridae</taxon>
        <taxon>Agrypninae</taxon>
        <taxon>Pyrophorini</taxon>
        <taxon>Ignelater</taxon>
    </lineage>
</organism>
<dbReference type="AlphaFoldDB" id="A0A8K0GFK2"/>
<dbReference type="GO" id="GO:0008236">
    <property type="term" value="F:serine-type peptidase activity"/>
    <property type="evidence" value="ECO:0007669"/>
    <property type="project" value="UniProtKB-KW"/>
</dbReference>
<gene>
    <name evidence="8" type="ORF">ILUMI_08259</name>
</gene>
<dbReference type="InterPro" id="IPR022700">
    <property type="entry name" value="CLIP"/>
</dbReference>
<dbReference type="InterPro" id="IPR038565">
    <property type="entry name" value="CLIP_sf"/>
</dbReference>
<dbReference type="Gene3D" id="3.30.1640.30">
    <property type="match status" value="1"/>
</dbReference>
<protein>
    <recommendedName>
        <fullName evidence="7">Clip domain-containing protein</fullName>
    </recommendedName>
</protein>
<dbReference type="GO" id="GO:0006508">
    <property type="term" value="P:proteolysis"/>
    <property type="evidence" value="ECO:0007669"/>
    <property type="project" value="UniProtKB-KW"/>
</dbReference>
<keyword evidence="2 6" id="KW-0732">Signal</keyword>
<dbReference type="EMBL" id="VTPC01003858">
    <property type="protein sequence ID" value="KAF2897914.1"/>
    <property type="molecule type" value="Genomic_DNA"/>
</dbReference>
<name>A0A8K0GFK2_IGNLU</name>
<evidence type="ECO:0000256" key="2">
    <source>
        <dbReference type="ARBA" id="ARBA00022729"/>
    </source>
</evidence>
<dbReference type="Pfam" id="PF12032">
    <property type="entry name" value="CLIP"/>
    <property type="match status" value="1"/>
</dbReference>
<feature type="domain" description="Clip" evidence="7">
    <location>
        <begin position="28"/>
        <end position="81"/>
    </location>
</feature>
<keyword evidence="4" id="KW-0720">Serine protease</keyword>
<keyword evidence="1" id="KW-0645">Protease</keyword>
<evidence type="ECO:0000256" key="3">
    <source>
        <dbReference type="ARBA" id="ARBA00022801"/>
    </source>
</evidence>
<proteinExistence type="predicted"/>
<keyword evidence="3" id="KW-0378">Hydrolase</keyword>
<sequence>MNSFKFLILLLPFFFPYCQNIPNEDLEYCNSPNGNTGICILITDCPPLDNFLREHPKTDENINYIKQFHCGFQGKTPKACCTLEDYNDISEEESTFRYDLMDVKSGNPSKIKMSNQKNFLY</sequence>
<dbReference type="PROSITE" id="PS51888">
    <property type="entry name" value="CLIP"/>
    <property type="match status" value="1"/>
</dbReference>
<accession>A0A8K0GFK2</accession>
<evidence type="ECO:0000313" key="8">
    <source>
        <dbReference type="EMBL" id="KAF2897914.1"/>
    </source>
</evidence>
<comment type="caution">
    <text evidence="8">The sequence shown here is derived from an EMBL/GenBank/DDBJ whole genome shotgun (WGS) entry which is preliminary data.</text>
</comment>
<evidence type="ECO:0000313" key="9">
    <source>
        <dbReference type="Proteomes" id="UP000801492"/>
    </source>
</evidence>
<dbReference type="SMART" id="SM00680">
    <property type="entry name" value="CLIP"/>
    <property type="match status" value="1"/>
</dbReference>
<evidence type="ECO:0000259" key="7">
    <source>
        <dbReference type="PROSITE" id="PS51888"/>
    </source>
</evidence>
<evidence type="ECO:0000256" key="1">
    <source>
        <dbReference type="ARBA" id="ARBA00022670"/>
    </source>
</evidence>
<evidence type="ECO:0000256" key="6">
    <source>
        <dbReference type="SAM" id="SignalP"/>
    </source>
</evidence>
<evidence type="ECO:0000256" key="4">
    <source>
        <dbReference type="ARBA" id="ARBA00022825"/>
    </source>
</evidence>
<reference evidence="8" key="1">
    <citation type="submission" date="2019-08" db="EMBL/GenBank/DDBJ databases">
        <title>The genome of the North American firefly Photinus pyralis.</title>
        <authorList>
            <consortium name="Photinus pyralis genome working group"/>
            <person name="Fallon T.R."/>
            <person name="Sander Lower S.E."/>
            <person name="Weng J.-K."/>
        </authorList>
    </citation>
    <scope>NUCLEOTIDE SEQUENCE</scope>
    <source>
        <strain evidence="8">TRF0915ILg1</strain>
        <tissue evidence="8">Whole body</tissue>
    </source>
</reference>
<feature type="signal peptide" evidence="6">
    <location>
        <begin position="1"/>
        <end position="20"/>
    </location>
</feature>
<keyword evidence="5" id="KW-1015">Disulfide bond</keyword>
<dbReference type="OrthoDB" id="6652883at2759"/>